<name>A0ABV9NIE3_9GAMM</name>
<comment type="pathway">
    <text evidence="6">Sulfur metabolism; glutathione metabolism.</text>
</comment>
<dbReference type="PANTHER" id="PTHR43199:SF6">
    <property type="entry name" value="GLUTATHIONE HYDROLASE PROENZYME"/>
    <property type="match status" value="1"/>
</dbReference>
<dbReference type="PRINTS" id="PR01210">
    <property type="entry name" value="GGTRANSPTASE"/>
</dbReference>
<dbReference type="InterPro" id="IPR055262">
    <property type="entry name" value="GGT_CS"/>
</dbReference>
<dbReference type="PROSITE" id="PS00462">
    <property type="entry name" value="G_GLU_TRANSPEPTIDASE"/>
    <property type="match status" value="1"/>
</dbReference>
<dbReference type="InterPro" id="IPR029055">
    <property type="entry name" value="Ntn_hydrolases_N"/>
</dbReference>
<evidence type="ECO:0000313" key="8">
    <source>
        <dbReference type="EMBL" id="MFC4728137.1"/>
    </source>
</evidence>
<keyword evidence="7" id="KW-0732">Signal</keyword>
<reference evidence="9" key="1">
    <citation type="journal article" date="2019" name="Int. J. Syst. Evol. Microbiol.">
        <title>The Global Catalogue of Microorganisms (GCM) 10K type strain sequencing project: providing services to taxonomists for standard genome sequencing and annotation.</title>
        <authorList>
            <consortium name="The Broad Institute Genomics Platform"/>
            <consortium name="The Broad Institute Genome Sequencing Center for Infectious Disease"/>
            <person name="Wu L."/>
            <person name="Ma J."/>
        </authorList>
    </citation>
    <scope>NUCLEOTIDE SEQUENCE [LARGE SCALE GENOMIC DNA]</scope>
    <source>
        <strain evidence="9">CGMCC 1.13574</strain>
    </source>
</reference>
<dbReference type="GO" id="GO:0103068">
    <property type="term" value="F:leukotriene C4 gamma-glutamyl transferase activity"/>
    <property type="evidence" value="ECO:0007669"/>
    <property type="project" value="UniProtKB-EC"/>
</dbReference>
<dbReference type="SUPFAM" id="SSF56235">
    <property type="entry name" value="N-terminal nucleophile aminohydrolases (Ntn hydrolases)"/>
    <property type="match status" value="1"/>
</dbReference>
<organism evidence="8 9">
    <name type="scientific">Coralloluteibacterium thermophilum</name>
    <dbReference type="NCBI Taxonomy" id="2707049"/>
    <lineage>
        <taxon>Bacteria</taxon>
        <taxon>Pseudomonadati</taxon>
        <taxon>Pseudomonadota</taxon>
        <taxon>Gammaproteobacteria</taxon>
        <taxon>Lysobacterales</taxon>
        <taxon>Lysobacteraceae</taxon>
        <taxon>Coralloluteibacterium</taxon>
    </lineage>
</organism>
<keyword evidence="6 8" id="KW-0808">Transferase</keyword>
<evidence type="ECO:0000256" key="4">
    <source>
        <dbReference type="ARBA" id="ARBA00023315"/>
    </source>
</evidence>
<evidence type="ECO:0000256" key="5">
    <source>
        <dbReference type="ARBA" id="ARBA00047417"/>
    </source>
</evidence>
<comment type="caution">
    <text evidence="8">The sequence shown here is derived from an EMBL/GenBank/DDBJ whole genome shotgun (WGS) entry which is preliminary data.</text>
</comment>
<evidence type="ECO:0000256" key="2">
    <source>
        <dbReference type="ARBA" id="ARBA00001089"/>
    </source>
</evidence>
<protein>
    <recommendedName>
        <fullName evidence="6">Glutathione hydrolase proenzyme</fullName>
        <ecNumber evidence="6">2.3.2.2</ecNumber>
        <ecNumber evidence="6">3.4.19.13</ecNumber>
    </recommendedName>
    <component>
        <recommendedName>
            <fullName evidence="6">Glutathione hydrolase large chain</fullName>
        </recommendedName>
    </component>
    <component>
        <recommendedName>
            <fullName evidence="6">Glutathione hydrolase small chain</fullName>
        </recommendedName>
    </component>
</protein>
<dbReference type="EMBL" id="JBHSGG010000023">
    <property type="protein sequence ID" value="MFC4728137.1"/>
    <property type="molecule type" value="Genomic_DNA"/>
</dbReference>
<dbReference type="InterPro" id="IPR043137">
    <property type="entry name" value="GGT_ssub_C"/>
</dbReference>
<evidence type="ECO:0000256" key="1">
    <source>
        <dbReference type="ARBA" id="ARBA00001049"/>
    </source>
</evidence>
<dbReference type="Pfam" id="PF01019">
    <property type="entry name" value="G_glu_transpept"/>
    <property type="match status" value="1"/>
</dbReference>
<comment type="similarity">
    <text evidence="3 6">Belongs to the gamma-glutamyltransferase family.</text>
</comment>
<comment type="catalytic activity">
    <reaction evidence="1 6">
        <text>an S-substituted glutathione + H2O = an S-substituted L-cysteinylglycine + L-glutamate</text>
        <dbReference type="Rhea" id="RHEA:59468"/>
        <dbReference type="ChEBI" id="CHEBI:15377"/>
        <dbReference type="ChEBI" id="CHEBI:29985"/>
        <dbReference type="ChEBI" id="CHEBI:90779"/>
        <dbReference type="ChEBI" id="CHEBI:143103"/>
        <dbReference type="EC" id="3.4.19.13"/>
    </reaction>
</comment>
<comment type="PTM">
    <text evidence="6">Cleaved by autocatalysis into a large and a small subunit.</text>
</comment>
<feature type="chain" id="PRO_5047342766" description="Glutathione hydrolase proenzyme" evidence="7">
    <location>
        <begin position="24"/>
        <end position="574"/>
    </location>
</feature>
<comment type="subunit">
    <text evidence="6">This enzyme consists of two polypeptide chains, which are synthesized in precursor form from a single polypeptide.</text>
</comment>
<comment type="catalytic activity">
    <reaction evidence="5 6">
        <text>an N-terminal (5-L-glutamyl)-[peptide] + an alpha-amino acid = 5-L-glutamyl amino acid + an N-terminal L-alpha-aminoacyl-[peptide]</text>
        <dbReference type="Rhea" id="RHEA:23904"/>
        <dbReference type="Rhea" id="RHEA-COMP:9780"/>
        <dbReference type="Rhea" id="RHEA-COMP:9795"/>
        <dbReference type="ChEBI" id="CHEBI:77644"/>
        <dbReference type="ChEBI" id="CHEBI:78597"/>
        <dbReference type="ChEBI" id="CHEBI:78599"/>
        <dbReference type="ChEBI" id="CHEBI:78608"/>
        <dbReference type="EC" id="2.3.2.2"/>
    </reaction>
</comment>
<feature type="signal peptide" evidence="7">
    <location>
        <begin position="1"/>
        <end position="23"/>
    </location>
</feature>
<dbReference type="Proteomes" id="UP001595892">
    <property type="component" value="Unassembled WGS sequence"/>
</dbReference>
<dbReference type="NCBIfam" id="TIGR00066">
    <property type="entry name" value="g_glut_trans"/>
    <property type="match status" value="1"/>
</dbReference>
<gene>
    <name evidence="8" type="primary">ggt</name>
    <name evidence="8" type="ORF">ACFO3Q_08155</name>
</gene>
<dbReference type="InterPro" id="IPR043138">
    <property type="entry name" value="GGT_lsub"/>
</dbReference>
<evidence type="ECO:0000256" key="6">
    <source>
        <dbReference type="RuleBase" id="RU368036"/>
    </source>
</evidence>
<keyword evidence="6" id="KW-0378">Hydrolase</keyword>
<accession>A0ABV9NIE3</accession>
<comment type="catalytic activity">
    <reaction evidence="2 6">
        <text>glutathione + H2O = L-cysteinylglycine + L-glutamate</text>
        <dbReference type="Rhea" id="RHEA:28807"/>
        <dbReference type="ChEBI" id="CHEBI:15377"/>
        <dbReference type="ChEBI" id="CHEBI:29985"/>
        <dbReference type="ChEBI" id="CHEBI:57925"/>
        <dbReference type="ChEBI" id="CHEBI:61694"/>
        <dbReference type="EC" id="3.4.19.13"/>
    </reaction>
</comment>
<dbReference type="Gene3D" id="3.60.20.40">
    <property type="match status" value="1"/>
</dbReference>
<evidence type="ECO:0000256" key="7">
    <source>
        <dbReference type="SAM" id="SignalP"/>
    </source>
</evidence>
<dbReference type="RefSeq" id="WP_377004159.1">
    <property type="nucleotide sequence ID" value="NZ_JBHSGG010000023.1"/>
</dbReference>
<evidence type="ECO:0000256" key="3">
    <source>
        <dbReference type="ARBA" id="ARBA00009381"/>
    </source>
</evidence>
<dbReference type="EC" id="2.3.2.2" evidence="6"/>
<keyword evidence="6" id="KW-0317">Glutathione biosynthesis</keyword>
<sequence>MRLPSRGVVRIVMLLLVVAPAAAQDVVVPPRQAAIASANAQATDAGLEVLAAGGNAFDAAVAVSAALGLVEPESSGLGGGGFMLLHLPGEDGAPPRQVFIDARERAPAAAHRDMYLDAEGRVRPEASTNGALAAAIPGLPAGLVHLSERYGRLPLSASLAPAIRLAREGWTFGSKNHAMLGARREVLARSPAAAALFLPDGQVPEAGTVLRNPDYARTLELLAEHGADGFYRGDYARRLVAGVRAGGGIWSEEDLADYRVVEREPLVFDYRGYRLVTAPPPSSGGIALAAIFNILSGYALDTLSDTARIHLNVEAMRRAYRDRALYLGDPDFVQVPVAMLLDRNYAAGLRAGINLERATPSELLPGIESRPERPETTHFSIVDGHGNAVAVTQTVNLTFGNAFAVEGTGFVLNNQMDDFSVKPGTPNAFGLIGAEANAIESGKRPLSSMTPTFLIGEGRFAAIGTPGGSRIITMVLLGLQDLIDGGSAQSAADRPRYHHQYQPDVVSAEPGAFTAGQVAALEALGHRVSERESTWGNMQVVTWDQATGEVEAGSDVRWKSVGKGATSEGAAIYR</sequence>
<dbReference type="EC" id="3.4.19.13" evidence="6"/>
<proteinExistence type="inferred from homology"/>
<keyword evidence="9" id="KW-1185">Reference proteome</keyword>
<dbReference type="Gene3D" id="1.10.246.130">
    <property type="match status" value="1"/>
</dbReference>
<dbReference type="PANTHER" id="PTHR43199">
    <property type="entry name" value="GLUTATHIONE HYDROLASE"/>
    <property type="match status" value="1"/>
</dbReference>
<dbReference type="InterPro" id="IPR051792">
    <property type="entry name" value="GGT_bact"/>
</dbReference>
<keyword evidence="6" id="KW-0865">Zymogen</keyword>
<evidence type="ECO:0000313" key="9">
    <source>
        <dbReference type="Proteomes" id="UP001595892"/>
    </source>
</evidence>
<dbReference type="InterPro" id="IPR000101">
    <property type="entry name" value="GGT_peptidase"/>
</dbReference>
<keyword evidence="4 6" id="KW-0012">Acyltransferase</keyword>